<dbReference type="InterPro" id="IPR023298">
    <property type="entry name" value="ATPase_P-typ_TM_dom_sf"/>
</dbReference>
<dbReference type="Gene3D" id="1.20.5.170">
    <property type="match status" value="1"/>
</dbReference>
<keyword evidence="10" id="KW-0460">Magnesium</keyword>
<dbReference type="FunFam" id="1.20.5.170:FF:000026">
    <property type="entry name" value="Calcium-transporting ATPase"/>
    <property type="match status" value="1"/>
</dbReference>
<dbReference type="EC" id="7.2.2.10" evidence="17"/>
<dbReference type="InterPro" id="IPR008250">
    <property type="entry name" value="ATPase_P-typ_transduc_dom_A_sf"/>
</dbReference>
<evidence type="ECO:0000256" key="14">
    <source>
        <dbReference type="ARBA" id="ARBA00023065"/>
    </source>
</evidence>
<comment type="similarity">
    <text evidence="2 17">Belongs to the cation transport ATPase (P-type) (TC 3.A.3) family. Type IIB subfamily.</text>
</comment>
<dbReference type="FunFam" id="3.40.1110.10:FF:000011">
    <property type="entry name" value="Calcium-transporting ATPase"/>
    <property type="match status" value="1"/>
</dbReference>
<organism evidence="19 20">
    <name type="scientific">Dillenia turbinata</name>
    <dbReference type="NCBI Taxonomy" id="194707"/>
    <lineage>
        <taxon>Eukaryota</taxon>
        <taxon>Viridiplantae</taxon>
        <taxon>Streptophyta</taxon>
        <taxon>Embryophyta</taxon>
        <taxon>Tracheophyta</taxon>
        <taxon>Spermatophyta</taxon>
        <taxon>Magnoliopsida</taxon>
        <taxon>eudicotyledons</taxon>
        <taxon>Gunneridae</taxon>
        <taxon>Pentapetalae</taxon>
        <taxon>Dilleniales</taxon>
        <taxon>Dilleniaceae</taxon>
        <taxon>Dillenia</taxon>
    </lineage>
</organism>
<sequence>MEKFLKDFEIQPKEPSDEALRRWRSAATIVKNRRRRFRMVTDLHRRAEVEAKKRQIQEKIRIALYVNQAALQFIDGMMNLKSIGLYILLVNSVIPREEMKSEYYVIRSLDHALLHILDWNWLFTLFVLSFGISISFVSCSAAGIRQSYDISTEFRLAGFEIDADKLSLMIEAQNRHDLEAFKGVEGIARRLSVSLDKGICTIEQPLLPVRQKLYGLNIWKEKPSKSFLLFAWEALQDSTLIILLVCAIISVVLGAFAEGWPKCIYDGISITLSVFFVVMLTASSDYQQLVQFQNLEQEKKKKYVLVSRDGQRQKVLVRDLVVGDVVHLYSGDQVPADGILISGINLLVDESSLSGESEPVKISTESPFLLSGMKVQDGSGRMLVTSVGVRTSWGRLMETLDEIGEDETPLQVMLNGVATYIGKIGLFISILTFLALTVRFLVEKAIQNQFLEWSSSDILELLNYVAVAVALVIVAIPEGLPLAVTLSLAFAIQKLMNDRLLVRHLYACETMGSVTCICTDKTGTLTTNNMVVEKMWISDKVIFCMGTADSLGSTISLSVLDILLQSIFQNTEAEVVRGKGGGKTIMGTPTERALLEFGLLLGGNFKAQRQQFRVLKIEPFNSFRKKMSVLVAYPDGELRAFCKGASEIVLEMCDKIIDSNGEFLPLSEERRDTVMVVINNFSGEALRTLCLAFRNIESTTVEGEIPNDGYTLVAVIGIKDPIRPGVKSAVQTCLAAGITVRMVTGDNIHTAKAIAKECGILTNDGLALEGPEFRSKSPAEMKVLVPKIQVLARSTPIDKHILVTCLRDEFREKVAVTGDGTNDAPALKKADIGLSMGIAGTEVARENADAIILDDNFNTIVNLVKWGRAVYINVQKFVQYQLTVSVVTVMFSFVSACISGSVPLTVVQLLWVNLIVDSLGALALATEPPSDELMKELPVRQAEGFITKSMWRNIFGQGIYQLAVLVFFNFDGKQVLGLSGSDADDILNTFIFNTFIFFEIFTEINCREVDRLNVFRGLFNSWKLLVVTASVVVFQLIIVEFLGTFANTVQLSWQLWLLSIFIGSTCMLAAVVLKWIPLKRDVSHRDGYEALPCGPDSA</sequence>
<comment type="catalytic activity">
    <reaction evidence="16 17">
        <text>Ca(2+)(in) + ATP + H2O = Ca(2+)(out) + ADP + phosphate + H(+)</text>
        <dbReference type="Rhea" id="RHEA:18105"/>
        <dbReference type="ChEBI" id="CHEBI:15377"/>
        <dbReference type="ChEBI" id="CHEBI:15378"/>
        <dbReference type="ChEBI" id="CHEBI:29108"/>
        <dbReference type="ChEBI" id="CHEBI:30616"/>
        <dbReference type="ChEBI" id="CHEBI:43474"/>
        <dbReference type="ChEBI" id="CHEBI:456216"/>
        <dbReference type="EC" id="7.2.2.10"/>
    </reaction>
</comment>
<dbReference type="Pfam" id="PF00122">
    <property type="entry name" value="E1-E2_ATPase"/>
    <property type="match status" value="1"/>
</dbReference>
<dbReference type="InterPro" id="IPR023214">
    <property type="entry name" value="HAD_sf"/>
</dbReference>
<dbReference type="GO" id="GO:0046872">
    <property type="term" value="F:metal ion binding"/>
    <property type="evidence" value="ECO:0007669"/>
    <property type="project" value="UniProtKB-KW"/>
</dbReference>
<keyword evidence="14 17" id="KW-0406">Ion transport</keyword>
<evidence type="ECO:0000256" key="17">
    <source>
        <dbReference type="RuleBase" id="RU361146"/>
    </source>
</evidence>
<dbReference type="NCBIfam" id="TIGR01517">
    <property type="entry name" value="ATPase-IIB_Ca"/>
    <property type="match status" value="1"/>
</dbReference>
<comment type="subcellular location">
    <subcellularLocation>
        <location evidence="1 17">Membrane</location>
        <topology evidence="1 17">Multi-pass membrane protein</topology>
    </subcellularLocation>
</comment>
<name>A0AAN8W8S2_9MAGN</name>
<dbReference type="PANTHER" id="PTHR24093:SF462">
    <property type="entry name" value="CALCIUM-TRANSPORTING ATPASE 11, PLASMA MEMBRANE-TYPE-RELATED"/>
    <property type="match status" value="1"/>
</dbReference>
<feature type="transmembrane region" description="Helical" evidence="17">
    <location>
        <begin position="121"/>
        <end position="144"/>
    </location>
</feature>
<feature type="transmembrane region" description="Helical" evidence="17">
    <location>
        <begin position="462"/>
        <end position="492"/>
    </location>
</feature>
<comment type="function">
    <text evidence="17">Catalyzes the hydrolysis of ATP coupled with the transport of calcium.</text>
</comment>
<dbReference type="InterPro" id="IPR023299">
    <property type="entry name" value="ATPase_P-typ_cyto_dom_N"/>
</dbReference>
<comment type="caution">
    <text evidence="17">Lacks conserved residue(s) required for the propagation of feature annotation.</text>
</comment>
<dbReference type="SMART" id="SM00831">
    <property type="entry name" value="Cation_ATPase_N"/>
    <property type="match status" value="1"/>
</dbReference>
<dbReference type="InterPro" id="IPR044492">
    <property type="entry name" value="P_typ_ATPase_HD_dom"/>
</dbReference>
<feature type="transmembrane region" description="Helical" evidence="17">
    <location>
        <begin position="1024"/>
        <end position="1043"/>
    </location>
</feature>
<evidence type="ECO:0000256" key="9">
    <source>
        <dbReference type="ARBA" id="ARBA00022840"/>
    </source>
</evidence>
<dbReference type="SUPFAM" id="SSF81660">
    <property type="entry name" value="Metal cation-transporting ATPase, ATP-binding domain N"/>
    <property type="match status" value="1"/>
</dbReference>
<keyword evidence="6" id="KW-0479">Metal-binding</keyword>
<keyword evidence="8 17" id="KW-0106">Calcium</keyword>
<reference evidence="19 20" key="1">
    <citation type="submission" date="2023-12" db="EMBL/GenBank/DDBJ databases">
        <title>A high-quality genome assembly for Dillenia turbinata (Dilleniales).</title>
        <authorList>
            <person name="Chanderbali A."/>
        </authorList>
    </citation>
    <scope>NUCLEOTIDE SEQUENCE [LARGE SCALE GENOMIC DNA]</scope>
    <source>
        <strain evidence="19">LSX21</strain>
        <tissue evidence="19">Leaf</tissue>
    </source>
</reference>
<evidence type="ECO:0000256" key="16">
    <source>
        <dbReference type="ARBA" id="ARBA00048694"/>
    </source>
</evidence>
<keyword evidence="5 17" id="KW-0812">Transmembrane</keyword>
<dbReference type="EMBL" id="JBAMMX010000003">
    <property type="protein sequence ID" value="KAK6945259.1"/>
    <property type="molecule type" value="Genomic_DNA"/>
</dbReference>
<dbReference type="InterPro" id="IPR006068">
    <property type="entry name" value="ATPase_P-typ_cation-transptr_C"/>
</dbReference>
<dbReference type="FunFam" id="1.20.1110.10:FF:000039">
    <property type="entry name" value="Calcium-transporting ATPase"/>
    <property type="match status" value="1"/>
</dbReference>
<feature type="transmembrane region" description="Helical" evidence="17">
    <location>
        <begin position="986"/>
        <end position="1004"/>
    </location>
</feature>
<keyword evidence="3 17" id="KW-0813">Transport</keyword>
<evidence type="ECO:0000256" key="12">
    <source>
        <dbReference type="ARBA" id="ARBA00022967"/>
    </source>
</evidence>
<evidence type="ECO:0000256" key="7">
    <source>
        <dbReference type="ARBA" id="ARBA00022741"/>
    </source>
</evidence>
<evidence type="ECO:0000256" key="2">
    <source>
        <dbReference type="ARBA" id="ARBA00006124"/>
    </source>
</evidence>
<dbReference type="InterPro" id="IPR001757">
    <property type="entry name" value="P_typ_ATPase"/>
</dbReference>
<dbReference type="GO" id="GO:0005524">
    <property type="term" value="F:ATP binding"/>
    <property type="evidence" value="ECO:0007669"/>
    <property type="project" value="UniProtKB-KW"/>
</dbReference>
<evidence type="ECO:0000256" key="10">
    <source>
        <dbReference type="ARBA" id="ARBA00022842"/>
    </source>
</evidence>
<dbReference type="SFLD" id="SFLDF00027">
    <property type="entry name" value="p-type_atpase"/>
    <property type="match status" value="1"/>
</dbReference>
<keyword evidence="12" id="KW-1278">Translocase</keyword>
<dbReference type="GO" id="GO:0005516">
    <property type="term" value="F:calmodulin binding"/>
    <property type="evidence" value="ECO:0007669"/>
    <property type="project" value="UniProtKB-KW"/>
</dbReference>
<evidence type="ECO:0000256" key="5">
    <source>
        <dbReference type="ARBA" id="ARBA00022692"/>
    </source>
</evidence>
<protein>
    <recommendedName>
        <fullName evidence="17">Calcium-transporting ATPase</fullName>
        <ecNumber evidence="17">7.2.2.10</ecNumber>
    </recommendedName>
</protein>
<comment type="caution">
    <text evidence="19">The sequence shown here is derived from an EMBL/GenBank/DDBJ whole genome shotgun (WGS) entry which is preliminary data.</text>
</comment>
<dbReference type="InterPro" id="IPR024750">
    <property type="entry name" value="Ca_ATPase_N_dom"/>
</dbReference>
<dbReference type="Pfam" id="PF00689">
    <property type="entry name" value="Cation_ATPase_C"/>
    <property type="match status" value="1"/>
</dbReference>
<dbReference type="InterPro" id="IPR018303">
    <property type="entry name" value="ATPase_P-typ_P_site"/>
</dbReference>
<evidence type="ECO:0000256" key="13">
    <source>
        <dbReference type="ARBA" id="ARBA00022989"/>
    </source>
</evidence>
<dbReference type="SUPFAM" id="SSF81653">
    <property type="entry name" value="Calcium ATPase, transduction domain A"/>
    <property type="match status" value="1"/>
</dbReference>
<dbReference type="Gene3D" id="1.20.1110.10">
    <property type="entry name" value="Calcium-transporting ATPase, transmembrane domain"/>
    <property type="match status" value="1"/>
</dbReference>
<evidence type="ECO:0000256" key="15">
    <source>
        <dbReference type="ARBA" id="ARBA00023136"/>
    </source>
</evidence>
<evidence type="ECO:0000313" key="20">
    <source>
        <dbReference type="Proteomes" id="UP001370490"/>
    </source>
</evidence>
<dbReference type="GO" id="GO:0005388">
    <property type="term" value="F:P-type calcium transporter activity"/>
    <property type="evidence" value="ECO:0007669"/>
    <property type="project" value="UniProtKB-EC"/>
</dbReference>
<keyword evidence="9 17" id="KW-0067">ATP-binding</keyword>
<keyword evidence="11" id="KW-0112">Calmodulin-binding</keyword>
<dbReference type="Pfam" id="PF00690">
    <property type="entry name" value="Cation_ATPase_N"/>
    <property type="match status" value="1"/>
</dbReference>
<dbReference type="GO" id="GO:0005886">
    <property type="term" value="C:plasma membrane"/>
    <property type="evidence" value="ECO:0007669"/>
    <property type="project" value="TreeGrafter"/>
</dbReference>
<feature type="domain" description="Cation-transporting P-type ATPase N-terminal" evidence="18">
    <location>
        <begin position="174"/>
        <end position="255"/>
    </location>
</feature>
<evidence type="ECO:0000313" key="19">
    <source>
        <dbReference type="EMBL" id="KAK6945259.1"/>
    </source>
</evidence>
<dbReference type="InterPro" id="IPR004014">
    <property type="entry name" value="ATPase_P-typ_cation-transptr_N"/>
</dbReference>
<dbReference type="SUPFAM" id="SSF81665">
    <property type="entry name" value="Calcium ATPase, transmembrane domain M"/>
    <property type="match status" value="1"/>
</dbReference>
<dbReference type="NCBIfam" id="TIGR01494">
    <property type="entry name" value="ATPase_P-type"/>
    <property type="match status" value="3"/>
</dbReference>
<keyword evidence="15 17" id="KW-0472">Membrane</keyword>
<gene>
    <name evidence="19" type="ORF">RJ641_026361</name>
</gene>
<dbReference type="PANTHER" id="PTHR24093">
    <property type="entry name" value="CATION TRANSPORTING ATPASE"/>
    <property type="match status" value="1"/>
</dbReference>
<keyword evidence="4 17" id="KW-0109">Calcium transport</keyword>
<dbReference type="Pfam" id="PF12515">
    <property type="entry name" value="CaATP_NAI"/>
    <property type="match status" value="1"/>
</dbReference>
<dbReference type="Pfam" id="PF13246">
    <property type="entry name" value="Cation_ATPase"/>
    <property type="match status" value="1"/>
</dbReference>
<evidence type="ECO:0000256" key="1">
    <source>
        <dbReference type="ARBA" id="ARBA00004141"/>
    </source>
</evidence>
<feature type="transmembrane region" description="Helical" evidence="17">
    <location>
        <begin position="239"/>
        <end position="257"/>
    </location>
</feature>
<dbReference type="Gene3D" id="3.40.50.1000">
    <property type="entry name" value="HAD superfamily/HAD-like"/>
    <property type="match status" value="1"/>
</dbReference>
<accession>A0AAN8W8S2</accession>
<dbReference type="FunFam" id="3.40.50.1000:FF:000018">
    <property type="entry name" value="Calcium-transporting ATPase"/>
    <property type="match status" value="1"/>
</dbReference>
<proteinExistence type="inferred from homology"/>
<feature type="transmembrane region" description="Helical" evidence="17">
    <location>
        <begin position="1055"/>
        <end position="1076"/>
    </location>
</feature>
<dbReference type="InterPro" id="IPR059000">
    <property type="entry name" value="ATPase_P-type_domA"/>
</dbReference>
<dbReference type="PROSITE" id="PS00154">
    <property type="entry name" value="ATPASE_E1_E2"/>
    <property type="match status" value="1"/>
</dbReference>
<dbReference type="Gene3D" id="2.70.150.10">
    <property type="entry name" value="Calcium-transporting ATPase, cytoplasmic transduction domain A"/>
    <property type="match status" value="1"/>
</dbReference>
<evidence type="ECO:0000256" key="8">
    <source>
        <dbReference type="ARBA" id="ARBA00022837"/>
    </source>
</evidence>
<feature type="transmembrane region" description="Helical" evidence="17">
    <location>
        <begin position="882"/>
        <end position="902"/>
    </location>
</feature>
<dbReference type="SFLD" id="SFLDG00002">
    <property type="entry name" value="C1.7:_P-type_atpase_like"/>
    <property type="match status" value="1"/>
</dbReference>
<dbReference type="SUPFAM" id="SSF56784">
    <property type="entry name" value="HAD-like"/>
    <property type="match status" value="1"/>
</dbReference>
<evidence type="ECO:0000256" key="3">
    <source>
        <dbReference type="ARBA" id="ARBA00022448"/>
    </source>
</evidence>
<dbReference type="SFLD" id="SFLDS00003">
    <property type="entry name" value="Haloacid_Dehalogenase"/>
    <property type="match status" value="1"/>
</dbReference>
<evidence type="ECO:0000256" key="11">
    <source>
        <dbReference type="ARBA" id="ARBA00022860"/>
    </source>
</evidence>
<dbReference type="AlphaFoldDB" id="A0AAN8W8S2"/>
<evidence type="ECO:0000259" key="18">
    <source>
        <dbReference type="SMART" id="SM00831"/>
    </source>
</evidence>
<evidence type="ECO:0000256" key="6">
    <source>
        <dbReference type="ARBA" id="ARBA00022723"/>
    </source>
</evidence>
<dbReference type="PRINTS" id="PR00119">
    <property type="entry name" value="CATATPASE"/>
</dbReference>
<keyword evidence="20" id="KW-1185">Reference proteome</keyword>
<dbReference type="PRINTS" id="PR00120">
    <property type="entry name" value="HATPASE"/>
</dbReference>
<dbReference type="InterPro" id="IPR006408">
    <property type="entry name" value="P-type_ATPase_IIB"/>
</dbReference>
<keyword evidence="7 17" id="KW-0547">Nucleotide-binding</keyword>
<keyword evidence="13 17" id="KW-1133">Transmembrane helix</keyword>
<dbReference type="InterPro" id="IPR036412">
    <property type="entry name" value="HAD-like_sf"/>
</dbReference>
<dbReference type="Gene3D" id="3.40.1110.10">
    <property type="entry name" value="Calcium-transporting ATPase, cytoplasmic domain N"/>
    <property type="match status" value="1"/>
</dbReference>
<dbReference type="Proteomes" id="UP001370490">
    <property type="component" value="Unassembled WGS sequence"/>
</dbReference>
<feature type="transmembrane region" description="Helical" evidence="17">
    <location>
        <begin position="263"/>
        <end position="282"/>
    </location>
</feature>
<evidence type="ECO:0000256" key="4">
    <source>
        <dbReference type="ARBA" id="ARBA00022568"/>
    </source>
</evidence>
<dbReference type="GO" id="GO:0016887">
    <property type="term" value="F:ATP hydrolysis activity"/>
    <property type="evidence" value="ECO:0007669"/>
    <property type="project" value="InterPro"/>
</dbReference>
<feature type="transmembrane region" description="Helical" evidence="17">
    <location>
        <begin position="420"/>
        <end position="442"/>
    </location>
</feature>